<comment type="caution">
    <text evidence="3">The sequence shown here is derived from an EMBL/GenBank/DDBJ whole genome shotgun (WGS) entry which is preliminary data.</text>
</comment>
<dbReference type="PROSITE" id="PS50005">
    <property type="entry name" value="TPR"/>
    <property type="match status" value="1"/>
</dbReference>
<dbReference type="InterPro" id="IPR019734">
    <property type="entry name" value="TPR_rpt"/>
</dbReference>
<evidence type="ECO:0000256" key="1">
    <source>
        <dbReference type="PROSITE-ProRule" id="PRU00339"/>
    </source>
</evidence>
<dbReference type="RefSeq" id="WP_165138802.1">
    <property type="nucleotide sequence ID" value="NZ_CP049255.1"/>
</dbReference>
<organism evidence="3 4">
    <name type="scientific">Microbacterium endophyticum</name>
    <dbReference type="NCBI Taxonomy" id="1526412"/>
    <lineage>
        <taxon>Bacteria</taxon>
        <taxon>Bacillati</taxon>
        <taxon>Actinomycetota</taxon>
        <taxon>Actinomycetes</taxon>
        <taxon>Micrococcales</taxon>
        <taxon>Microbacteriaceae</taxon>
        <taxon>Microbacterium</taxon>
    </lineage>
</organism>
<feature type="repeat" description="TPR" evidence="1">
    <location>
        <begin position="113"/>
        <end position="146"/>
    </location>
</feature>
<name>A0A7W4V377_9MICO</name>
<keyword evidence="1" id="KW-0802">TPR repeat</keyword>
<feature type="transmembrane region" description="Helical" evidence="2">
    <location>
        <begin position="34"/>
        <end position="55"/>
    </location>
</feature>
<evidence type="ECO:0000256" key="2">
    <source>
        <dbReference type="SAM" id="Phobius"/>
    </source>
</evidence>
<protein>
    <submittedName>
        <fullName evidence="3">Tetratricopeptide (TPR) repeat protein</fullName>
    </submittedName>
</protein>
<keyword evidence="2" id="KW-0472">Membrane</keyword>
<dbReference type="SUPFAM" id="SSF48452">
    <property type="entry name" value="TPR-like"/>
    <property type="match status" value="1"/>
</dbReference>
<keyword evidence="2" id="KW-1133">Transmembrane helix</keyword>
<dbReference type="EMBL" id="JACHWQ010000004">
    <property type="protein sequence ID" value="MBB2976051.1"/>
    <property type="molecule type" value="Genomic_DNA"/>
</dbReference>
<accession>A0A7W4V377</accession>
<dbReference type="AlphaFoldDB" id="A0A7W4V377"/>
<proteinExistence type="predicted"/>
<gene>
    <name evidence="3" type="ORF">FHX49_001621</name>
</gene>
<dbReference type="Gene3D" id="1.25.40.10">
    <property type="entry name" value="Tetratricopeptide repeat domain"/>
    <property type="match status" value="1"/>
</dbReference>
<dbReference type="Proteomes" id="UP000529310">
    <property type="component" value="Unassembled WGS sequence"/>
</dbReference>
<keyword evidence="4" id="KW-1185">Reference proteome</keyword>
<keyword evidence="2" id="KW-0812">Transmembrane</keyword>
<sequence>MSARIGVGVMALLLALYIVLVAQRAVLFVSSGSPVGIAIGVALIVFPIIAAWALVREIMFGSRAASLGRKMEAEDALPTEQVEVRPSGRVLREEADALFPRYREAVERAPDDWRAWFRLGLAYDASGDRRRARGAVRKAITLERQLSR</sequence>
<reference evidence="3 4" key="1">
    <citation type="submission" date="2020-08" db="EMBL/GenBank/DDBJ databases">
        <title>Sequencing the genomes of 1000 actinobacteria strains.</title>
        <authorList>
            <person name="Klenk H.-P."/>
        </authorList>
    </citation>
    <scope>NUCLEOTIDE SEQUENCE [LARGE SCALE GENOMIC DNA]</scope>
    <source>
        <strain evidence="3 4">DSM 27099</strain>
    </source>
</reference>
<dbReference type="InterPro" id="IPR011990">
    <property type="entry name" value="TPR-like_helical_dom_sf"/>
</dbReference>
<evidence type="ECO:0000313" key="3">
    <source>
        <dbReference type="EMBL" id="MBB2976051.1"/>
    </source>
</evidence>
<evidence type="ECO:0000313" key="4">
    <source>
        <dbReference type="Proteomes" id="UP000529310"/>
    </source>
</evidence>